<accession>A0A4C1VVF7</accession>
<organism evidence="1 2">
    <name type="scientific">Eumeta variegata</name>
    <name type="common">Bagworm moth</name>
    <name type="synonym">Eumeta japonica</name>
    <dbReference type="NCBI Taxonomy" id="151549"/>
    <lineage>
        <taxon>Eukaryota</taxon>
        <taxon>Metazoa</taxon>
        <taxon>Ecdysozoa</taxon>
        <taxon>Arthropoda</taxon>
        <taxon>Hexapoda</taxon>
        <taxon>Insecta</taxon>
        <taxon>Pterygota</taxon>
        <taxon>Neoptera</taxon>
        <taxon>Endopterygota</taxon>
        <taxon>Lepidoptera</taxon>
        <taxon>Glossata</taxon>
        <taxon>Ditrysia</taxon>
        <taxon>Tineoidea</taxon>
        <taxon>Psychidae</taxon>
        <taxon>Oiketicinae</taxon>
        <taxon>Eumeta</taxon>
    </lineage>
</organism>
<gene>
    <name evidence="1" type="ORF">EVAR_86795_1</name>
</gene>
<dbReference type="EMBL" id="BGZK01000407">
    <property type="protein sequence ID" value="GBP41825.1"/>
    <property type="molecule type" value="Genomic_DNA"/>
</dbReference>
<name>A0A4C1VVF7_EUMVA</name>
<dbReference type="AlphaFoldDB" id="A0A4C1VVF7"/>
<sequence length="155" mass="17550">MSSGRNNTNIRFGCIQCPSTINYQQNTLKAAHPGLQPTHRTSERQSLLYYSALRQPNAVDDVLFGETYSYRCYFRLRYNLSASNVHKSMFNSKFGGRTVAFQGRPRDEGGRSRICDFRRTGLGELLAGFSGDVRYGTPEIRGNLKACEAMTFRVE</sequence>
<reference evidence="1 2" key="1">
    <citation type="journal article" date="2019" name="Commun. Biol.">
        <title>The bagworm genome reveals a unique fibroin gene that provides high tensile strength.</title>
        <authorList>
            <person name="Kono N."/>
            <person name="Nakamura H."/>
            <person name="Ohtoshi R."/>
            <person name="Tomita M."/>
            <person name="Numata K."/>
            <person name="Arakawa K."/>
        </authorList>
    </citation>
    <scope>NUCLEOTIDE SEQUENCE [LARGE SCALE GENOMIC DNA]</scope>
</reference>
<dbReference type="Proteomes" id="UP000299102">
    <property type="component" value="Unassembled WGS sequence"/>
</dbReference>
<keyword evidence="2" id="KW-1185">Reference proteome</keyword>
<comment type="caution">
    <text evidence="1">The sequence shown here is derived from an EMBL/GenBank/DDBJ whole genome shotgun (WGS) entry which is preliminary data.</text>
</comment>
<proteinExistence type="predicted"/>
<evidence type="ECO:0000313" key="1">
    <source>
        <dbReference type="EMBL" id="GBP41825.1"/>
    </source>
</evidence>
<protein>
    <submittedName>
        <fullName evidence="1">Uncharacterized protein</fullName>
    </submittedName>
</protein>
<evidence type="ECO:0000313" key="2">
    <source>
        <dbReference type="Proteomes" id="UP000299102"/>
    </source>
</evidence>